<dbReference type="InterPro" id="IPR045443">
    <property type="entry name" value="DUF6504"/>
</dbReference>
<accession>X1JTD0</accession>
<reference evidence="2" key="1">
    <citation type="journal article" date="2014" name="Front. Microbiol.">
        <title>High frequency of phylogenetically diverse reductive dehalogenase-homologous genes in deep subseafloor sedimentary metagenomes.</title>
        <authorList>
            <person name="Kawai M."/>
            <person name="Futagami T."/>
            <person name="Toyoda A."/>
            <person name="Takaki Y."/>
            <person name="Nishi S."/>
            <person name="Hori S."/>
            <person name="Arai W."/>
            <person name="Tsubouchi T."/>
            <person name="Morono Y."/>
            <person name="Uchiyama I."/>
            <person name="Ito T."/>
            <person name="Fujiyama A."/>
            <person name="Inagaki F."/>
            <person name="Takami H."/>
        </authorList>
    </citation>
    <scope>NUCLEOTIDE SEQUENCE</scope>
    <source>
        <strain evidence="2">Expedition CK06-06</strain>
    </source>
</reference>
<sequence length="121" mass="14243">MDDGPRFIAEEVEVLYDQLPTLEKKPGCPDGFVWRGESYEIVDLISEWHDYRRRGRMARNMQPQHAAVAENRGSWGVGRDYYRVRTREGRIFELYFDRAPKDADRRKGAWFLFRELAAGDG</sequence>
<evidence type="ECO:0000313" key="2">
    <source>
        <dbReference type="EMBL" id="GAH73058.1"/>
    </source>
</evidence>
<gene>
    <name evidence="2" type="ORF">S03H2_47606</name>
</gene>
<dbReference type="AlphaFoldDB" id="X1JTD0"/>
<protein>
    <recommendedName>
        <fullName evidence="1">DUF6504 domain-containing protein</fullName>
    </recommendedName>
</protein>
<organism evidence="2">
    <name type="scientific">marine sediment metagenome</name>
    <dbReference type="NCBI Taxonomy" id="412755"/>
    <lineage>
        <taxon>unclassified sequences</taxon>
        <taxon>metagenomes</taxon>
        <taxon>ecological metagenomes</taxon>
    </lineage>
</organism>
<dbReference type="EMBL" id="BARU01029965">
    <property type="protein sequence ID" value="GAH73058.1"/>
    <property type="molecule type" value="Genomic_DNA"/>
</dbReference>
<name>X1JTD0_9ZZZZ</name>
<feature type="non-terminal residue" evidence="2">
    <location>
        <position position="121"/>
    </location>
</feature>
<evidence type="ECO:0000259" key="1">
    <source>
        <dbReference type="Pfam" id="PF20114"/>
    </source>
</evidence>
<proteinExistence type="predicted"/>
<comment type="caution">
    <text evidence="2">The sequence shown here is derived from an EMBL/GenBank/DDBJ whole genome shotgun (WGS) entry which is preliminary data.</text>
</comment>
<dbReference type="Pfam" id="PF20114">
    <property type="entry name" value="DUF6504"/>
    <property type="match status" value="1"/>
</dbReference>
<feature type="domain" description="DUF6504" evidence="1">
    <location>
        <begin position="6"/>
        <end position="115"/>
    </location>
</feature>